<dbReference type="RefSeq" id="WP_247341957.1">
    <property type="nucleotide sequence ID" value="NZ_CP095550.1"/>
</dbReference>
<feature type="chain" id="PRO_5046558726" description="Helix-turn-helix domain-containing protein" evidence="1">
    <location>
        <begin position="28"/>
        <end position="108"/>
    </location>
</feature>
<dbReference type="EMBL" id="JBHUIK010000001">
    <property type="protein sequence ID" value="MFD2212678.1"/>
    <property type="molecule type" value="Genomic_DNA"/>
</dbReference>
<keyword evidence="1" id="KW-0732">Signal</keyword>
<evidence type="ECO:0000313" key="2">
    <source>
        <dbReference type="EMBL" id="MFD2212678.1"/>
    </source>
</evidence>
<protein>
    <recommendedName>
        <fullName evidence="4">Helix-turn-helix domain-containing protein</fullName>
    </recommendedName>
</protein>
<keyword evidence="3" id="KW-1185">Reference proteome</keyword>
<evidence type="ECO:0008006" key="4">
    <source>
        <dbReference type="Google" id="ProtNLM"/>
    </source>
</evidence>
<sequence>MKVNIFVVSVCLLACSLLVSSFIISNAITNSYGGKKGKEEVYSDHALMTKNDLEVYLGLTDEEVSRLLPKAEDDVTASEIPYLLIGDTYYFPAKAIDKWLQETEARHF</sequence>
<reference evidence="3" key="1">
    <citation type="journal article" date="2019" name="Int. J. Syst. Evol. Microbiol.">
        <title>The Global Catalogue of Microorganisms (GCM) 10K type strain sequencing project: providing services to taxonomists for standard genome sequencing and annotation.</title>
        <authorList>
            <consortium name="The Broad Institute Genomics Platform"/>
            <consortium name="The Broad Institute Genome Sequencing Center for Infectious Disease"/>
            <person name="Wu L."/>
            <person name="Ma J."/>
        </authorList>
    </citation>
    <scope>NUCLEOTIDE SEQUENCE [LARGE SCALE GENOMIC DNA]</scope>
    <source>
        <strain evidence="3">CGMCC 1.15474</strain>
    </source>
</reference>
<evidence type="ECO:0000313" key="3">
    <source>
        <dbReference type="Proteomes" id="UP001597318"/>
    </source>
</evidence>
<evidence type="ECO:0000256" key="1">
    <source>
        <dbReference type="SAM" id="SignalP"/>
    </source>
</evidence>
<name>A0ABW5BV33_9BACI</name>
<gene>
    <name evidence="2" type="ORF">ACFSKK_03020</name>
</gene>
<dbReference type="Proteomes" id="UP001597318">
    <property type="component" value="Unassembled WGS sequence"/>
</dbReference>
<organism evidence="2 3">
    <name type="scientific">Metabacillus endolithicus</name>
    <dbReference type="NCBI Taxonomy" id="1535204"/>
    <lineage>
        <taxon>Bacteria</taxon>
        <taxon>Bacillati</taxon>
        <taxon>Bacillota</taxon>
        <taxon>Bacilli</taxon>
        <taxon>Bacillales</taxon>
        <taxon>Bacillaceae</taxon>
        <taxon>Metabacillus</taxon>
    </lineage>
</organism>
<accession>A0ABW5BV33</accession>
<proteinExistence type="predicted"/>
<feature type="signal peptide" evidence="1">
    <location>
        <begin position="1"/>
        <end position="27"/>
    </location>
</feature>
<comment type="caution">
    <text evidence="2">The sequence shown here is derived from an EMBL/GenBank/DDBJ whole genome shotgun (WGS) entry which is preliminary data.</text>
</comment>